<sequence>MSGSQRGTPKDFMSPPSVGNTPKRGANLFSPTGSEGTHERARSILPGVQPRDGSGSSTYSNRRGRRNYGSEATEQPPPAYNLAGPSTRGDVRSSAPSTPGNQTGGDPESAVSPSTAALMQMLKSMYENVQPDEAAEDVNPIQGNLSKTAANVIDKMWKLRATAKTREAESIMDMNLISITSDIMAEFRSAMGLAEELEDQKRRNLQMEEEAARVSDELARMSNLIQEQKAMFEEYSRASALKIKDLTDKVKNAEEKEHRLHDTIRGLKNQGAARDQSIMSLSQQVQGKLALGAPAPANVPWQSATHETGRASSFASPVPSSVSRGSVRPGFSAPRTNLRPSAKEFQQQVVAAPSSADRRPARSADRPSGASDFGSPQPKRSSLVMMAAPPVDSEEAKLWRGEFQDFLATIRKYTASYWKHAPRDVASTIQHDSGVWQQLLKAAHPTNPEAAQAFVARLISERPSVPFLVERLIVQFVVNEVLCYQAWMGWDATTDQRWSQIEQRLNSPDSSDSRTRLAVVNERIAMISERITHSKWPEWKSYRQSVGFQKLRTMMAPIAAPLKETKDAIYDLFSIVEDAWELSAKVMNSQMSFGYDFPLPGEVLTNDVQNVIDSFANDYSHQQYGGSASSALVHRGGAGGAVRGAGRFIVTPRIMMRNERVPGAQATLVVKPDVLLRQ</sequence>
<evidence type="ECO:0000313" key="4">
    <source>
        <dbReference type="Proteomes" id="UP001301769"/>
    </source>
</evidence>
<evidence type="ECO:0000256" key="2">
    <source>
        <dbReference type="SAM" id="MobiDB-lite"/>
    </source>
</evidence>
<feature type="region of interest" description="Disordered" evidence="2">
    <location>
        <begin position="1"/>
        <end position="113"/>
    </location>
</feature>
<dbReference type="AlphaFoldDB" id="A0AAN6XV39"/>
<accession>A0AAN6XV39</accession>
<reference evidence="3" key="1">
    <citation type="journal article" date="2023" name="Mol. Phylogenet. Evol.">
        <title>Genome-scale phylogeny and comparative genomics of the fungal order Sordariales.</title>
        <authorList>
            <person name="Hensen N."/>
            <person name="Bonometti L."/>
            <person name="Westerberg I."/>
            <person name="Brannstrom I.O."/>
            <person name="Guillou S."/>
            <person name="Cros-Aarteil S."/>
            <person name="Calhoun S."/>
            <person name="Haridas S."/>
            <person name="Kuo A."/>
            <person name="Mondo S."/>
            <person name="Pangilinan J."/>
            <person name="Riley R."/>
            <person name="LaButti K."/>
            <person name="Andreopoulos B."/>
            <person name="Lipzen A."/>
            <person name="Chen C."/>
            <person name="Yan M."/>
            <person name="Daum C."/>
            <person name="Ng V."/>
            <person name="Clum A."/>
            <person name="Steindorff A."/>
            <person name="Ohm R.A."/>
            <person name="Martin F."/>
            <person name="Silar P."/>
            <person name="Natvig D.O."/>
            <person name="Lalanne C."/>
            <person name="Gautier V."/>
            <person name="Ament-Velasquez S.L."/>
            <person name="Kruys A."/>
            <person name="Hutchinson M.I."/>
            <person name="Powell A.J."/>
            <person name="Barry K."/>
            <person name="Miller A.N."/>
            <person name="Grigoriev I.V."/>
            <person name="Debuchy R."/>
            <person name="Gladieux P."/>
            <person name="Hiltunen Thoren M."/>
            <person name="Johannesson H."/>
        </authorList>
    </citation>
    <scope>NUCLEOTIDE SEQUENCE</scope>
    <source>
        <strain evidence="3">PSN293</strain>
    </source>
</reference>
<feature type="coiled-coil region" evidence="1">
    <location>
        <begin position="190"/>
        <end position="270"/>
    </location>
</feature>
<keyword evidence="1" id="KW-0175">Coiled coil</keyword>
<evidence type="ECO:0000256" key="1">
    <source>
        <dbReference type="SAM" id="Coils"/>
    </source>
</evidence>
<dbReference type="EMBL" id="MU858294">
    <property type="protein sequence ID" value="KAK4207454.1"/>
    <property type="molecule type" value="Genomic_DNA"/>
</dbReference>
<dbReference type="Proteomes" id="UP001301769">
    <property type="component" value="Unassembled WGS sequence"/>
</dbReference>
<feature type="region of interest" description="Disordered" evidence="2">
    <location>
        <begin position="300"/>
        <end position="383"/>
    </location>
</feature>
<evidence type="ECO:0000313" key="3">
    <source>
        <dbReference type="EMBL" id="KAK4207454.1"/>
    </source>
</evidence>
<proteinExistence type="predicted"/>
<comment type="caution">
    <text evidence="3">The sequence shown here is derived from an EMBL/GenBank/DDBJ whole genome shotgun (WGS) entry which is preliminary data.</text>
</comment>
<gene>
    <name evidence="3" type="ORF">QBC37DRAFT_380066</name>
</gene>
<reference evidence="3" key="2">
    <citation type="submission" date="2023-05" db="EMBL/GenBank/DDBJ databases">
        <authorList>
            <consortium name="Lawrence Berkeley National Laboratory"/>
            <person name="Steindorff A."/>
            <person name="Hensen N."/>
            <person name="Bonometti L."/>
            <person name="Westerberg I."/>
            <person name="Brannstrom I.O."/>
            <person name="Guillou S."/>
            <person name="Cros-Aarteil S."/>
            <person name="Calhoun S."/>
            <person name="Haridas S."/>
            <person name="Kuo A."/>
            <person name="Mondo S."/>
            <person name="Pangilinan J."/>
            <person name="Riley R."/>
            <person name="Labutti K."/>
            <person name="Andreopoulos B."/>
            <person name="Lipzen A."/>
            <person name="Chen C."/>
            <person name="Yanf M."/>
            <person name="Daum C."/>
            <person name="Ng V."/>
            <person name="Clum A."/>
            <person name="Ohm R."/>
            <person name="Martin F."/>
            <person name="Silar P."/>
            <person name="Natvig D."/>
            <person name="Lalanne C."/>
            <person name="Gautier V."/>
            <person name="Ament-Velasquez S.L."/>
            <person name="Kruys A."/>
            <person name="Hutchinson M.I."/>
            <person name="Powell A.J."/>
            <person name="Barry K."/>
            <person name="Miller A.N."/>
            <person name="Grigoriev I.V."/>
            <person name="Debuchy R."/>
            <person name="Gladieux P."/>
            <person name="Thoren M.H."/>
            <person name="Johannesson H."/>
        </authorList>
    </citation>
    <scope>NUCLEOTIDE SEQUENCE</scope>
    <source>
        <strain evidence="3">PSN293</strain>
    </source>
</reference>
<keyword evidence="4" id="KW-1185">Reference proteome</keyword>
<feature type="compositionally biased region" description="Polar residues" evidence="2">
    <location>
        <begin position="334"/>
        <end position="349"/>
    </location>
</feature>
<feature type="compositionally biased region" description="Low complexity" evidence="2">
    <location>
        <begin position="310"/>
        <end position="330"/>
    </location>
</feature>
<feature type="compositionally biased region" description="Basic and acidic residues" evidence="2">
    <location>
        <begin position="356"/>
        <end position="365"/>
    </location>
</feature>
<protein>
    <submittedName>
        <fullName evidence="3">Uncharacterized protein</fullName>
    </submittedName>
</protein>
<name>A0AAN6XV39_9PEZI</name>
<organism evidence="3 4">
    <name type="scientific">Rhypophila decipiens</name>
    <dbReference type="NCBI Taxonomy" id="261697"/>
    <lineage>
        <taxon>Eukaryota</taxon>
        <taxon>Fungi</taxon>
        <taxon>Dikarya</taxon>
        <taxon>Ascomycota</taxon>
        <taxon>Pezizomycotina</taxon>
        <taxon>Sordariomycetes</taxon>
        <taxon>Sordariomycetidae</taxon>
        <taxon>Sordariales</taxon>
        <taxon>Naviculisporaceae</taxon>
        <taxon>Rhypophila</taxon>
    </lineage>
</organism>